<dbReference type="InterPro" id="IPR029058">
    <property type="entry name" value="AB_hydrolase_fold"/>
</dbReference>
<dbReference type="InterPro" id="IPR000719">
    <property type="entry name" value="Prot_kinase_dom"/>
</dbReference>
<evidence type="ECO:0000259" key="10">
    <source>
        <dbReference type="PROSITE" id="PS50004"/>
    </source>
</evidence>
<feature type="domain" description="C2" evidence="10">
    <location>
        <begin position="826"/>
        <end position="942"/>
    </location>
</feature>
<dbReference type="InterPro" id="IPR017441">
    <property type="entry name" value="Protein_kinase_ATP_BS"/>
</dbReference>
<feature type="compositionally biased region" description="Low complexity" evidence="7">
    <location>
        <begin position="1053"/>
        <end position="1066"/>
    </location>
</feature>
<evidence type="ECO:0000256" key="1">
    <source>
        <dbReference type="ARBA" id="ARBA00022527"/>
    </source>
</evidence>
<keyword evidence="8" id="KW-0472">Membrane</keyword>
<dbReference type="CDD" id="cd00519">
    <property type="entry name" value="Lipase_3"/>
    <property type="match status" value="1"/>
</dbReference>
<dbReference type="InterPro" id="IPR011009">
    <property type="entry name" value="Kinase-like_dom_sf"/>
</dbReference>
<dbReference type="Gene3D" id="3.40.50.1820">
    <property type="entry name" value="alpha/beta hydrolase"/>
    <property type="match status" value="1"/>
</dbReference>
<dbReference type="PROSITE" id="PS50011">
    <property type="entry name" value="PROTEIN_KINASE_DOM"/>
    <property type="match status" value="1"/>
</dbReference>
<evidence type="ECO:0000256" key="7">
    <source>
        <dbReference type="SAM" id="MobiDB-lite"/>
    </source>
</evidence>
<name>A0A9E7FPW4_9LILI</name>
<evidence type="ECO:0000313" key="13">
    <source>
        <dbReference type="Proteomes" id="UP001055439"/>
    </source>
</evidence>
<dbReference type="OrthoDB" id="438440at2759"/>
<dbReference type="PROSITE" id="PS50004">
    <property type="entry name" value="C2"/>
    <property type="match status" value="1"/>
</dbReference>
<evidence type="ECO:0000256" key="9">
    <source>
        <dbReference type="SAM" id="SignalP"/>
    </source>
</evidence>
<evidence type="ECO:0000256" key="8">
    <source>
        <dbReference type="SAM" id="Phobius"/>
    </source>
</evidence>
<feature type="transmembrane region" description="Helical" evidence="8">
    <location>
        <begin position="250"/>
        <end position="273"/>
    </location>
</feature>
<feature type="signal peptide" evidence="9">
    <location>
        <begin position="1"/>
        <end position="17"/>
    </location>
</feature>
<dbReference type="Pfam" id="PF23180">
    <property type="entry name" value="ALE2_N"/>
    <property type="match status" value="1"/>
</dbReference>
<dbReference type="InterPro" id="IPR035892">
    <property type="entry name" value="C2_domain_sf"/>
</dbReference>
<dbReference type="PANTHER" id="PTHR47759:SF2">
    <property type="entry name" value="TRIGLYCERIDE LIPASE"/>
    <property type="match status" value="1"/>
</dbReference>
<evidence type="ECO:0000256" key="5">
    <source>
        <dbReference type="ARBA" id="ARBA00022840"/>
    </source>
</evidence>
<dbReference type="PROSITE" id="PS00107">
    <property type="entry name" value="PROTEIN_KINASE_ATP"/>
    <property type="match status" value="1"/>
</dbReference>
<organism evidence="12 13">
    <name type="scientific">Musa troglodytarum</name>
    <name type="common">fe'i banana</name>
    <dbReference type="NCBI Taxonomy" id="320322"/>
    <lineage>
        <taxon>Eukaryota</taxon>
        <taxon>Viridiplantae</taxon>
        <taxon>Streptophyta</taxon>
        <taxon>Embryophyta</taxon>
        <taxon>Tracheophyta</taxon>
        <taxon>Spermatophyta</taxon>
        <taxon>Magnoliopsida</taxon>
        <taxon>Liliopsida</taxon>
        <taxon>Zingiberales</taxon>
        <taxon>Musaceae</taxon>
        <taxon>Musa</taxon>
    </lineage>
</organism>
<dbReference type="Pfam" id="PF01764">
    <property type="entry name" value="Lipase_3"/>
    <property type="match status" value="1"/>
</dbReference>
<dbReference type="InterPro" id="IPR057597">
    <property type="entry name" value="ALE2_N"/>
</dbReference>
<dbReference type="CDD" id="cd00030">
    <property type="entry name" value="C2"/>
    <property type="match status" value="1"/>
</dbReference>
<keyword evidence="1" id="KW-0723">Serine/threonine-protein kinase</keyword>
<dbReference type="EMBL" id="CP097506">
    <property type="protein sequence ID" value="URD98891.1"/>
    <property type="molecule type" value="Genomic_DNA"/>
</dbReference>
<keyword evidence="3 6" id="KW-0547">Nucleotide-binding</keyword>
<dbReference type="FunFam" id="1.10.510.10:FF:001424">
    <property type="entry name" value="Protein kinase superfamily protein"/>
    <property type="match status" value="1"/>
</dbReference>
<feature type="chain" id="PRO_5039618470" evidence="9">
    <location>
        <begin position="18"/>
        <end position="1558"/>
    </location>
</feature>
<accession>A0A9E7FPW4</accession>
<dbReference type="PROSITE" id="PS00108">
    <property type="entry name" value="PROTEIN_KINASE_ST"/>
    <property type="match status" value="1"/>
</dbReference>
<dbReference type="InterPro" id="IPR002921">
    <property type="entry name" value="Fungal_lipase-type"/>
</dbReference>
<dbReference type="Gene3D" id="2.60.40.150">
    <property type="entry name" value="C2 domain"/>
    <property type="match status" value="1"/>
</dbReference>
<dbReference type="InterPro" id="IPR008271">
    <property type="entry name" value="Ser/Thr_kinase_AS"/>
</dbReference>
<evidence type="ECO:0000259" key="11">
    <source>
        <dbReference type="PROSITE" id="PS50011"/>
    </source>
</evidence>
<keyword evidence="5 6" id="KW-0067">ATP-binding</keyword>
<feature type="region of interest" description="Disordered" evidence="7">
    <location>
        <begin position="1026"/>
        <end position="1066"/>
    </location>
</feature>
<keyword evidence="2" id="KW-0808">Transferase</keyword>
<evidence type="ECO:0000256" key="2">
    <source>
        <dbReference type="ARBA" id="ARBA00022679"/>
    </source>
</evidence>
<dbReference type="PANTHER" id="PTHR47759">
    <property type="entry name" value="OS04G0509100 PROTEIN"/>
    <property type="match status" value="1"/>
</dbReference>
<proteinExistence type="predicted"/>
<sequence length="1558" mass="172445">MSGLLMFLLSLLRLASNDTGMHTVISQAVTPANTPRAWNMKHLGPVPAPSVSPEHHGPVSSHHVLKHHRHLPPAHSPTSITPPETQGCEISCSDPLTSTPIGSPCGCVYPMQVGIDLGVAPYELFSRIAELEVDVAAGTFLKQSQVRIMGASASIKDPEKTTVIIDLVPLGEKFDKMTALLTYERFWQKKVPINMSLFGDYDVLYVHYPGLPSPPPSVDESLGPSGIGGHQYPLTANISNHKSQKLNGRIIAIIVLSSFILLVVCSGFVCMVLRSKKLGKSSNSVGPTITSSAIRKTGIRSILSSSLASSMSMSFVSNMATCPPSVKTFSVTELEKATDKFSSNKILGKGGFGRVYYGVMEDGIEVAVKLLTREDQSGDREFIAEVEMLSRLHHRNLVKLIGICIEGGIRCLVYEFVRNGSVESHLHGADKMKGPLDWDARMKIALGAARGLAYLHEDSNPRVIHRDFKASNILLEDDFTPKVSDFGLAREASEGIHHISTQVMGTFGEGLEQLIDPSLGGKYDFDNMAKVAAIASMCVHSEASQRPFMGEVVQALKLICNDMDEACDNSISQREESMGTDGDFKGDFDSESSWWNGATPRITYDGATSFVTMEYSSGPMEEMQRPHSTSTLVGGIESLVRPNRSGPLRTKRKKQPFHRLRGTVSPFDGRVQERISEAGAFYLPCCQLLHLPSFSLMTSLKSPKIPLRSFPFQHLASLPSPRVPRLNKPRPPPGVVARRKKARFLRSIRTPSGGHVATRCSSAQHGGNSIEEAERPPFDLNLAVVLAGFAFESYTSPPKDVGWREIDAADCQTVFLSEYVLHLFGAHAVVNLYRQFLREVYDGQLRIKLKKGVDFPALDPWGTSDPYVVLQVEGQVAKSKVKWASTEPTWNEDFTLNIKKTPAKTLQVAAWDANLVTPHKRMGNAGINLETFCDGNLHEVMVELEGIGGGGKIYLEVIYRSYDEIEEEKLWWRMPFFSDIFIKSNFGSALKLVLGSEGTNVSQFVQSAFGQLKTFGYTYLEKPSSFNNDNSDSEHTDKSVSRNAGSATFLQQESSSESSDNSISNSNLEKVPTLLLVQTNGEGNSTLESDDKSGPPDEYFWRTFAESINQIVHQKFGFSLPEIKLLDGFDELNKVSLQSLRVAEKEYVESGLATPEDKGDDERQNDQLSNIDDSKYSLMDIMKVSRDVLSQTETLFGALMILTATLSQQRNDLMSLLESSSRKDGSKTEDDIAGYSSNNTGTVAIEGFELDTEKAEEMRELFSSAESAMEAWTMLATSLGRTSFIKSDFVKICFLDNTTTDTQVAIWRDSVRRRLVVAFRGTEQSKWKDLLNPERLSGDFKQEVQVHSGFLNAYDSVRTRIMMLTELAIGFELGDESENAPKWQVYVTGHSLGGALATLLALELSSSRMAKHGQITVTMYNFGSPRVGNRRFAELYNEKVKDSWRIVNHRDIIPTVPRLMGYCHVAQPVYLAAGDLEGLVNREFLGDGYQGDVIGEATPDILVNEFMKGEKQLIEQILQTEINILRSIRDGTALMQHMEDFYYITLLEVLLWILVINV</sequence>
<keyword evidence="8" id="KW-0812">Transmembrane</keyword>
<keyword evidence="8" id="KW-1133">Transmembrane helix</keyword>
<keyword evidence="13" id="KW-1185">Reference proteome</keyword>
<feature type="region of interest" description="Disordered" evidence="7">
    <location>
        <begin position="1151"/>
        <end position="1170"/>
    </location>
</feature>
<dbReference type="Pfam" id="PF00168">
    <property type="entry name" value="C2"/>
    <property type="match status" value="1"/>
</dbReference>
<feature type="domain" description="Protein kinase" evidence="11">
    <location>
        <begin position="341"/>
        <end position="640"/>
    </location>
</feature>
<dbReference type="GO" id="GO:0006629">
    <property type="term" value="P:lipid metabolic process"/>
    <property type="evidence" value="ECO:0007669"/>
    <property type="project" value="InterPro"/>
</dbReference>
<dbReference type="SMART" id="SM00239">
    <property type="entry name" value="C2"/>
    <property type="match status" value="1"/>
</dbReference>
<dbReference type="SUPFAM" id="SSF49562">
    <property type="entry name" value="C2 domain (Calcium/lipid-binding domain, CaLB)"/>
    <property type="match status" value="1"/>
</dbReference>
<evidence type="ECO:0000313" key="12">
    <source>
        <dbReference type="EMBL" id="URD98891.1"/>
    </source>
</evidence>
<dbReference type="GO" id="GO:0005524">
    <property type="term" value="F:ATP binding"/>
    <property type="evidence" value="ECO:0007669"/>
    <property type="project" value="UniProtKB-UniRule"/>
</dbReference>
<feature type="binding site" evidence="6">
    <location>
        <position position="369"/>
    </location>
    <ligand>
        <name>ATP</name>
        <dbReference type="ChEBI" id="CHEBI:30616"/>
    </ligand>
</feature>
<dbReference type="SUPFAM" id="SSF56112">
    <property type="entry name" value="Protein kinase-like (PK-like)"/>
    <property type="match status" value="1"/>
</dbReference>
<dbReference type="FunFam" id="3.30.200.20:FF:000146">
    <property type="entry name" value="receptor-like serine/threonine-protein kinase ALE2"/>
    <property type="match status" value="1"/>
</dbReference>
<evidence type="ECO:0000256" key="3">
    <source>
        <dbReference type="ARBA" id="ARBA00022741"/>
    </source>
</evidence>
<feature type="compositionally biased region" description="Basic and acidic residues" evidence="7">
    <location>
        <begin position="1155"/>
        <end position="1165"/>
    </location>
</feature>
<dbReference type="InterPro" id="IPR001245">
    <property type="entry name" value="Ser-Thr/Tyr_kinase_cat_dom"/>
</dbReference>
<dbReference type="Gene3D" id="3.30.200.20">
    <property type="entry name" value="Phosphorylase Kinase, domain 1"/>
    <property type="match status" value="1"/>
</dbReference>
<reference evidence="12" key="1">
    <citation type="submission" date="2022-05" db="EMBL/GenBank/DDBJ databases">
        <title>The Musa troglodytarum L. genome provides insights into the mechanism of non-climacteric behaviour and enrichment of carotenoids.</title>
        <authorList>
            <person name="Wang J."/>
        </authorList>
    </citation>
    <scope>NUCLEOTIDE SEQUENCE</scope>
    <source>
        <tissue evidence="12">Leaf</tissue>
    </source>
</reference>
<dbReference type="GO" id="GO:0004674">
    <property type="term" value="F:protein serine/threonine kinase activity"/>
    <property type="evidence" value="ECO:0007669"/>
    <property type="project" value="UniProtKB-KW"/>
</dbReference>
<dbReference type="Proteomes" id="UP001055439">
    <property type="component" value="Chromosome 4"/>
</dbReference>
<protein>
    <submittedName>
        <fullName evidence="12">Lipase (Class 3)</fullName>
    </submittedName>
</protein>
<dbReference type="Pfam" id="PF07714">
    <property type="entry name" value="PK_Tyr_Ser-Thr"/>
    <property type="match status" value="1"/>
</dbReference>
<dbReference type="SUPFAM" id="SSF53474">
    <property type="entry name" value="alpha/beta-Hydrolases"/>
    <property type="match status" value="1"/>
</dbReference>
<keyword evidence="9" id="KW-0732">Signal</keyword>
<evidence type="ECO:0000256" key="6">
    <source>
        <dbReference type="PROSITE-ProRule" id="PRU10141"/>
    </source>
</evidence>
<dbReference type="Gene3D" id="1.10.510.10">
    <property type="entry name" value="Transferase(Phosphotransferase) domain 1"/>
    <property type="match status" value="2"/>
</dbReference>
<gene>
    <name evidence="12" type="ORF">MUK42_29811</name>
</gene>
<evidence type="ECO:0000256" key="4">
    <source>
        <dbReference type="ARBA" id="ARBA00022777"/>
    </source>
</evidence>
<feature type="compositionally biased region" description="Polar residues" evidence="7">
    <location>
        <begin position="1041"/>
        <end position="1052"/>
    </location>
</feature>
<dbReference type="InterPro" id="IPR000008">
    <property type="entry name" value="C2_dom"/>
</dbReference>
<keyword evidence="4" id="KW-0418">Kinase</keyword>